<proteinExistence type="predicted"/>
<feature type="region of interest" description="Disordered" evidence="1">
    <location>
        <begin position="795"/>
        <end position="818"/>
    </location>
</feature>
<organism evidence="3 4">
    <name type="scientific">Delftia acidovorans</name>
    <name type="common">Pseudomonas acidovorans</name>
    <name type="synonym">Comamonas acidovorans</name>
    <dbReference type="NCBI Taxonomy" id="80866"/>
    <lineage>
        <taxon>Bacteria</taxon>
        <taxon>Pseudomonadati</taxon>
        <taxon>Pseudomonadota</taxon>
        <taxon>Betaproteobacteria</taxon>
        <taxon>Burkholderiales</taxon>
        <taxon>Comamonadaceae</taxon>
        <taxon>Delftia</taxon>
    </lineage>
</organism>
<dbReference type="Pfam" id="PF05272">
    <property type="entry name" value="VapE-like_dom"/>
    <property type="match status" value="1"/>
</dbReference>
<name>A0AAJ2V7A8_DELAC</name>
<feature type="region of interest" description="Disordered" evidence="1">
    <location>
        <begin position="338"/>
        <end position="379"/>
    </location>
</feature>
<protein>
    <submittedName>
        <fullName evidence="3">VapE family protein</fullName>
    </submittedName>
</protein>
<evidence type="ECO:0000313" key="4">
    <source>
        <dbReference type="Proteomes" id="UP001287445"/>
    </source>
</evidence>
<feature type="region of interest" description="Disordered" evidence="1">
    <location>
        <begin position="199"/>
        <end position="221"/>
    </location>
</feature>
<sequence length="818" mass="91107">MSDKKSALPAAPVPVWDSIPAELAQRQQWVLWKFEWDARRSAWLKVPYYVGGGRRSGDQGSDRDRQRLATLPVVRLAFERKQGLADAWSGIGFGFLPGDGLIGIDLDKHVDPATGEMSERCKKIIAAFHTFTEISPSGTGVHLYLQGHTQTAKSNDIGVEMFCERQYFTVTGRHVAGTPVELSQADESAIRRMHATIQEAKEKRHAPASPPPSRPAQQVAGVGEGRNDFAHVNEQAMRALHVWVPALFGGREQRSPKGYRITSKALGRDLQEDISIHADGMDDGIMDWGVADMGDARGGRRSPIDLVMEWGPGTAKPAEALKWLAGVLGIVLQPPKPNRANERAPAGGDAVAPSATEASAGGGGDADKPNKGKRKPSHDGELTALYDKLVWGKNSYMDCRPNVMYCLQLDPALAGLARYNTFTMAVDRSREAPWGREAGAWDEEDDMMLGEYLLQSHSLNINSKGTLRDGAVMAALQDKYNPIEDLIRSETWDGEQRLEHWLTKVYGIEERPYTRLIGKCFMMGLVNRAINPGCKFDYMLILKGDQGLKKSSAWRALAYPYFTDNAIRVGDKDSQLAQQMAWIVESAELESLNKAESTAIKQYLSAQEDWFRPPYGAQMVKSKRHFVNVGTTNADTFLRDATGDRRFWPLEVHQVNADALIEMRGQLLAEALHRLNAGERYWPDRDEEKTLIFPEQEPFKRSDPWEDLLDAYVNGNDGLHVNDPAPLRRQFFPRTELYQVLQIKPDRVDNAGQMDTRISNAMKSLGFKVHRESTGLRKRGFLRQPKDAVTPVLAAAPSAQEAPQWPYDAPGEGDDLPI</sequence>
<reference evidence="3" key="1">
    <citation type="submission" date="2023-11" db="EMBL/GenBank/DDBJ databases">
        <title>Identification and selenium tolerance of Delftia acidovorans R3-25.</title>
        <authorList>
            <person name="Zhang S."/>
            <person name="Liu Y."/>
            <person name="Guo Y."/>
        </authorList>
    </citation>
    <scope>NUCLEOTIDE SEQUENCE</scope>
    <source>
        <strain evidence="3">R3-25</strain>
    </source>
</reference>
<dbReference type="EMBL" id="JAWWMZ010000003">
    <property type="protein sequence ID" value="MDX4953834.1"/>
    <property type="molecule type" value="Genomic_DNA"/>
</dbReference>
<dbReference type="Proteomes" id="UP001287445">
    <property type="component" value="Unassembled WGS sequence"/>
</dbReference>
<dbReference type="AlphaFoldDB" id="A0AAJ2V7A8"/>
<dbReference type="RefSeq" id="WP_319073414.1">
    <property type="nucleotide sequence ID" value="NZ_JAWWMZ010000003.1"/>
</dbReference>
<gene>
    <name evidence="3" type="ORF">SGN30_10445</name>
</gene>
<comment type="caution">
    <text evidence="3">The sequence shown here is derived from an EMBL/GenBank/DDBJ whole genome shotgun (WGS) entry which is preliminary data.</text>
</comment>
<evidence type="ECO:0000259" key="2">
    <source>
        <dbReference type="Pfam" id="PF05272"/>
    </source>
</evidence>
<evidence type="ECO:0000313" key="3">
    <source>
        <dbReference type="EMBL" id="MDX4953834.1"/>
    </source>
</evidence>
<accession>A0AAJ2V7A8</accession>
<feature type="domain" description="Virulence-associated protein E-like" evidence="2">
    <location>
        <begin position="488"/>
        <end position="691"/>
    </location>
</feature>
<evidence type="ECO:0000256" key="1">
    <source>
        <dbReference type="SAM" id="MobiDB-lite"/>
    </source>
</evidence>
<dbReference type="PANTHER" id="PTHR34985">
    <property type="entry name" value="SLR0554 PROTEIN"/>
    <property type="match status" value="1"/>
</dbReference>
<dbReference type="InterPro" id="IPR007936">
    <property type="entry name" value="VapE-like_dom"/>
</dbReference>
<dbReference type="PANTHER" id="PTHR34985:SF1">
    <property type="entry name" value="SLR0554 PROTEIN"/>
    <property type="match status" value="1"/>
</dbReference>